<dbReference type="Gene3D" id="1.10.1060.10">
    <property type="entry name" value="Alpha-helical ferredoxin"/>
    <property type="match status" value="1"/>
</dbReference>
<feature type="domain" description="Dihydroprymidine dehydrogenase" evidence="2">
    <location>
        <begin position="19"/>
        <end position="129"/>
    </location>
</feature>
<dbReference type="Pfam" id="PF14691">
    <property type="entry name" value="Fer4_20"/>
    <property type="match status" value="1"/>
</dbReference>
<evidence type="ECO:0000259" key="1">
    <source>
        <dbReference type="Pfam" id="PF07992"/>
    </source>
</evidence>
<protein>
    <submittedName>
        <fullName evidence="3">NADPH-dependent glutamate synthase</fullName>
        <ecNumber evidence="3">1.4.1.13</ecNumber>
    </submittedName>
</protein>
<dbReference type="SUPFAM" id="SSF51971">
    <property type="entry name" value="Nucleotide-binding domain"/>
    <property type="match status" value="1"/>
</dbReference>
<dbReference type="GO" id="GO:0051536">
    <property type="term" value="F:iron-sulfur cluster binding"/>
    <property type="evidence" value="ECO:0007669"/>
    <property type="project" value="InterPro"/>
</dbReference>
<evidence type="ECO:0000259" key="2">
    <source>
        <dbReference type="Pfam" id="PF14691"/>
    </source>
</evidence>
<dbReference type="PANTHER" id="PTHR42783:SF3">
    <property type="entry name" value="GLUTAMATE SYNTHASE [NADPH] SMALL CHAIN-RELATED"/>
    <property type="match status" value="1"/>
</dbReference>
<dbReference type="PANTHER" id="PTHR42783">
    <property type="entry name" value="GLUTAMATE SYNTHASE [NADPH] SMALL CHAIN"/>
    <property type="match status" value="1"/>
</dbReference>
<dbReference type="Gene3D" id="3.50.50.60">
    <property type="entry name" value="FAD/NAD(P)-binding domain"/>
    <property type="match status" value="2"/>
</dbReference>
<gene>
    <name evidence="3" type="primary">gltA</name>
    <name evidence="3" type="ORF">ENF18_03725</name>
</gene>
<comment type="caution">
    <text evidence="3">The sequence shown here is derived from an EMBL/GenBank/DDBJ whole genome shotgun (WGS) entry which is preliminary data.</text>
</comment>
<evidence type="ECO:0000313" key="3">
    <source>
        <dbReference type="EMBL" id="HDI82885.1"/>
    </source>
</evidence>
<dbReference type="InterPro" id="IPR023753">
    <property type="entry name" value="FAD/NAD-binding_dom"/>
</dbReference>
<dbReference type="EMBL" id="DQWE01000175">
    <property type="protein sequence ID" value="HDI82885.1"/>
    <property type="molecule type" value="Genomic_DNA"/>
</dbReference>
<dbReference type="AlphaFoldDB" id="A0A7C0ZHX9"/>
<proteinExistence type="predicted"/>
<dbReference type="GO" id="GO:0004355">
    <property type="term" value="F:glutamate synthase (NADPH) activity"/>
    <property type="evidence" value="ECO:0007669"/>
    <property type="project" value="UniProtKB-EC"/>
</dbReference>
<dbReference type="Pfam" id="PF07992">
    <property type="entry name" value="Pyr_redox_2"/>
    <property type="match status" value="1"/>
</dbReference>
<keyword evidence="3" id="KW-0560">Oxidoreductase</keyword>
<dbReference type="InterPro" id="IPR006004">
    <property type="entry name" value="SudA-like"/>
</dbReference>
<feature type="non-terminal residue" evidence="3">
    <location>
        <position position="340"/>
    </location>
</feature>
<organism evidence="3">
    <name type="scientific">candidate division WOR-3 bacterium</name>
    <dbReference type="NCBI Taxonomy" id="2052148"/>
    <lineage>
        <taxon>Bacteria</taxon>
        <taxon>Bacteria division WOR-3</taxon>
    </lineage>
</organism>
<dbReference type="Proteomes" id="UP000885847">
    <property type="component" value="Unassembled WGS sequence"/>
</dbReference>
<accession>A0A7C0ZHX9</accession>
<dbReference type="InterPro" id="IPR036188">
    <property type="entry name" value="FAD/NAD-bd_sf"/>
</dbReference>
<dbReference type="InterPro" id="IPR009051">
    <property type="entry name" value="Helical_ferredxn"/>
</dbReference>
<dbReference type="InterPro" id="IPR028261">
    <property type="entry name" value="DPD_II"/>
</dbReference>
<dbReference type="SUPFAM" id="SSF46548">
    <property type="entry name" value="alpha-helical ferredoxin"/>
    <property type="match status" value="1"/>
</dbReference>
<reference evidence="3" key="1">
    <citation type="journal article" date="2020" name="mSystems">
        <title>Genome- and Community-Level Interaction Insights into Carbon Utilization and Element Cycling Functions of Hydrothermarchaeota in Hydrothermal Sediment.</title>
        <authorList>
            <person name="Zhou Z."/>
            <person name="Liu Y."/>
            <person name="Xu W."/>
            <person name="Pan J."/>
            <person name="Luo Z.H."/>
            <person name="Li M."/>
        </authorList>
    </citation>
    <scope>NUCLEOTIDE SEQUENCE [LARGE SCALE GENOMIC DNA]</scope>
    <source>
        <strain evidence="3">HyVt-102</strain>
    </source>
</reference>
<name>A0A7C0ZHX9_UNCW3</name>
<sequence>MKKEKIPRQEMPKQKPEERIKNFNEVALGYTEELAIKEAQRCLLCPRPFCVDGCPVNIDIPAFIKLIKEGDFIGAAKKIKEDNVLPAICGRVCPQEEQCEKKCVVGIKGEPVAIGRLERFVADYEAEHGEMEVPEIAESRGKKVAIVGSGPAGLTCAADLRRMGYDVTIFEALHKPGGVLVYGIPEFRLPKKIVEREVEFLKKMGVDVQVDVVVGKSISIYELFEQGYSAVFLGLGAGLPRFMGIPGENLLGIYSAKEYLTRTNLMKAYLFPEYDTPIAVGEKVAVIGGGNVAMDAVRSALRHGAKEAHIIYRRAREQMPAREEEIENAEEEGVIFNFLV</sequence>
<dbReference type="PRINTS" id="PR00419">
    <property type="entry name" value="ADXRDTASE"/>
</dbReference>
<dbReference type="EC" id="1.4.1.13" evidence="3"/>
<dbReference type="NCBIfam" id="TIGR01316">
    <property type="entry name" value="gltA"/>
    <property type="match status" value="1"/>
</dbReference>
<feature type="domain" description="FAD/NAD(P)-binding" evidence="1">
    <location>
        <begin position="142"/>
        <end position="332"/>
    </location>
</feature>